<protein>
    <submittedName>
        <fullName evidence="2">Uncharacterized protein</fullName>
    </submittedName>
</protein>
<evidence type="ECO:0000313" key="2">
    <source>
        <dbReference type="EMBL" id="KAG9275810.1"/>
    </source>
</evidence>
<reference evidence="2 3" key="1">
    <citation type="submission" date="2021-07" db="EMBL/GenBank/DDBJ databases">
        <authorList>
            <person name="Imarazene B."/>
            <person name="Zahm M."/>
            <person name="Klopp C."/>
            <person name="Cabau C."/>
            <person name="Beille S."/>
            <person name="Jouanno E."/>
            <person name="Castinel A."/>
            <person name="Lluch J."/>
            <person name="Gil L."/>
            <person name="Kuchtly C."/>
            <person name="Lopez Roques C."/>
            <person name="Donnadieu C."/>
            <person name="Parrinello H."/>
            <person name="Journot L."/>
            <person name="Du K."/>
            <person name="Schartl M."/>
            <person name="Retaux S."/>
            <person name="Guiguen Y."/>
        </authorList>
    </citation>
    <scope>NUCLEOTIDE SEQUENCE [LARGE SCALE GENOMIC DNA]</scope>
    <source>
        <strain evidence="2">Pach_M1</strain>
        <tissue evidence="2">Testis</tissue>
    </source>
</reference>
<dbReference type="AlphaFoldDB" id="A0A8T2LWJ9"/>
<dbReference type="EMBL" id="JAICCE010000006">
    <property type="protein sequence ID" value="KAG9275810.1"/>
    <property type="molecule type" value="Genomic_DNA"/>
</dbReference>
<organism evidence="2 3">
    <name type="scientific">Astyanax mexicanus</name>
    <name type="common">Blind cave fish</name>
    <name type="synonym">Astyanax fasciatus mexicanus</name>
    <dbReference type="NCBI Taxonomy" id="7994"/>
    <lineage>
        <taxon>Eukaryota</taxon>
        <taxon>Metazoa</taxon>
        <taxon>Chordata</taxon>
        <taxon>Craniata</taxon>
        <taxon>Vertebrata</taxon>
        <taxon>Euteleostomi</taxon>
        <taxon>Actinopterygii</taxon>
        <taxon>Neopterygii</taxon>
        <taxon>Teleostei</taxon>
        <taxon>Ostariophysi</taxon>
        <taxon>Characiformes</taxon>
        <taxon>Characoidei</taxon>
        <taxon>Acestrorhamphidae</taxon>
        <taxon>Acestrorhamphinae</taxon>
        <taxon>Astyanax</taxon>
    </lineage>
</organism>
<feature type="compositionally biased region" description="Polar residues" evidence="1">
    <location>
        <begin position="44"/>
        <end position="55"/>
    </location>
</feature>
<comment type="caution">
    <text evidence="2">The sequence shown here is derived from an EMBL/GenBank/DDBJ whole genome shotgun (WGS) entry which is preliminary data.</text>
</comment>
<accession>A0A8T2LWJ9</accession>
<evidence type="ECO:0000313" key="3">
    <source>
        <dbReference type="Proteomes" id="UP000752171"/>
    </source>
</evidence>
<feature type="region of interest" description="Disordered" evidence="1">
    <location>
        <begin position="28"/>
        <end position="63"/>
    </location>
</feature>
<dbReference type="Proteomes" id="UP000752171">
    <property type="component" value="Unassembled WGS sequence"/>
</dbReference>
<name>A0A8T2LWJ9_ASTMX</name>
<proteinExistence type="predicted"/>
<evidence type="ECO:0000256" key="1">
    <source>
        <dbReference type="SAM" id="MobiDB-lite"/>
    </source>
</evidence>
<sequence>MTCDTYMITAQSYEYNMLPELIKLAGPDTEQEPQAGGPPRKTHLNGNSGESSQDSPHNDEVVRSKAEKEVLMSVSLPIEIINHDQTFPFLNTTLADLGIEESAVKERVVWVDTKRTQVRSKSGKLKEKEVTVLEVRVKAQPRGNDQFQEILYSTESHTDRAYCRSGVDILPWRNSQSAENGIQPVEMTLALDRQNQTEEKSAASNVK</sequence>
<gene>
    <name evidence="2" type="ORF">AMEX_G8044</name>
</gene>